<dbReference type="EMBL" id="KQ086429">
    <property type="protein sequence ID" value="KLO04802.1"/>
    <property type="molecule type" value="Genomic_DNA"/>
</dbReference>
<protein>
    <submittedName>
        <fullName evidence="1">Uncharacterized protein</fullName>
    </submittedName>
</protein>
<evidence type="ECO:0000313" key="1">
    <source>
        <dbReference type="EMBL" id="KLO04802.1"/>
    </source>
</evidence>
<gene>
    <name evidence="1" type="ORF">SCHPADRAFT_947432</name>
</gene>
<dbReference type="InParanoid" id="A0A0H2R0M7"/>
<evidence type="ECO:0000313" key="2">
    <source>
        <dbReference type="Proteomes" id="UP000053477"/>
    </source>
</evidence>
<keyword evidence="2" id="KW-1185">Reference proteome</keyword>
<sequence length="155" mass="17277">MAIGMFAWEIQDTVFEMALSGSGHLRMDDHQLDALHALAAVGCEFFAKHSQAKNGCIWLWTRSMTKHDLDLHDTVLSLRGIGVEGRLHMGQHEYWMRIISAWLAVGDSSIEEDIILSGLLATSRSILMEEKGDDANFPEEVLVLGSGEHRDIEGE</sequence>
<dbReference type="AlphaFoldDB" id="A0A0H2R0M7"/>
<reference evidence="1 2" key="1">
    <citation type="submission" date="2015-04" db="EMBL/GenBank/DDBJ databases">
        <title>Complete genome sequence of Schizopora paradoxa KUC8140, a cosmopolitan wood degrader in East Asia.</title>
        <authorList>
            <consortium name="DOE Joint Genome Institute"/>
            <person name="Min B."/>
            <person name="Park H."/>
            <person name="Jang Y."/>
            <person name="Kim J.-J."/>
            <person name="Kim K.H."/>
            <person name="Pangilinan J."/>
            <person name="Lipzen A."/>
            <person name="Riley R."/>
            <person name="Grigoriev I.V."/>
            <person name="Spatafora J.W."/>
            <person name="Choi I.-G."/>
        </authorList>
    </citation>
    <scope>NUCLEOTIDE SEQUENCE [LARGE SCALE GENOMIC DNA]</scope>
    <source>
        <strain evidence="1 2">KUC8140</strain>
    </source>
</reference>
<proteinExistence type="predicted"/>
<organism evidence="1 2">
    <name type="scientific">Schizopora paradoxa</name>
    <dbReference type="NCBI Taxonomy" id="27342"/>
    <lineage>
        <taxon>Eukaryota</taxon>
        <taxon>Fungi</taxon>
        <taxon>Dikarya</taxon>
        <taxon>Basidiomycota</taxon>
        <taxon>Agaricomycotina</taxon>
        <taxon>Agaricomycetes</taxon>
        <taxon>Hymenochaetales</taxon>
        <taxon>Schizoporaceae</taxon>
        <taxon>Schizopora</taxon>
    </lineage>
</organism>
<accession>A0A0H2R0M7</accession>
<name>A0A0H2R0M7_9AGAM</name>
<dbReference type="Proteomes" id="UP000053477">
    <property type="component" value="Unassembled WGS sequence"/>
</dbReference>